<dbReference type="AlphaFoldDB" id="A0A6C0AXM1"/>
<name>A0A6C0AXM1_9ZZZZ</name>
<sequence>MKDIMNSSIIKVGAALLSLYIISSLYKEYEKKENDNDTEKNNVMINDYLLKEITSNRLKKPILWIHVPYKKNSRNWDSFYSRSNENINQDYIYICVKSIIDRCSDSFHVCIINDDSFEQLLPNWKIDMTLIDEPILGYMRTLGLMKLIYKYGGLLAPYSFVCYQDLINIYKNSNKPFFGEFIENSNLSDMTMLYPNYRFMGSTRENPVINEIIKSIEITIHNNTTDENNFNNSINRLIYEKIKNNEASLINADYLGVKTHNGEVMSLELFFSEKHISFNKNILGVYIPYDKILERHHFSWFAKANFDECINTNYNISYILKKSVSQYL</sequence>
<accession>A0A6C0AXM1</accession>
<dbReference type="EMBL" id="MN738771">
    <property type="protein sequence ID" value="QHS83995.1"/>
    <property type="molecule type" value="Genomic_DNA"/>
</dbReference>
<proteinExistence type="predicted"/>
<evidence type="ECO:0000313" key="1">
    <source>
        <dbReference type="EMBL" id="QHS83995.1"/>
    </source>
</evidence>
<organism evidence="1">
    <name type="scientific">viral metagenome</name>
    <dbReference type="NCBI Taxonomy" id="1070528"/>
    <lineage>
        <taxon>unclassified sequences</taxon>
        <taxon>metagenomes</taxon>
        <taxon>organismal metagenomes</taxon>
    </lineage>
</organism>
<protein>
    <submittedName>
        <fullName evidence="1">Uncharacterized protein</fullName>
    </submittedName>
</protein>
<reference evidence="1" key="1">
    <citation type="journal article" date="2020" name="Nature">
        <title>Giant virus diversity and host interactions through global metagenomics.</title>
        <authorList>
            <person name="Schulz F."/>
            <person name="Roux S."/>
            <person name="Paez-Espino D."/>
            <person name="Jungbluth S."/>
            <person name="Walsh D.A."/>
            <person name="Denef V.J."/>
            <person name="McMahon K.D."/>
            <person name="Konstantinidis K.T."/>
            <person name="Eloe-Fadrosh E.A."/>
            <person name="Kyrpides N.C."/>
            <person name="Woyke T."/>
        </authorList>
    </citation>
    <scope>NUCLEOTIDE SEQUENCE</scope>
    <source>
        <strain evidence="1">GVMAG-S-ERX555965-48</strain>
    </source>
</reference>